<feature type="non-terminal residue" evidence="1">
    <location>
        <position position="1"/>
    </location>
</feature>
<organism evidence="1 2">
    <name type="scientific">Dentiscutata erythropus</name>
    <dbReference type="NCBI Taxonomy" id="1348616"/>
    <lineage>
        <taxon>Eukaryota</taxon>
        <taxon>Fungi</taxon>
        <taxon>Fungi incertae sedis</taxon>
        <taxon>Mucoromycota</taxon>
        <taxon>Glomeromycotina</taxon>
        <taxon>Glomeromycetes</taxon>
        <taxon>Diversisporales</taxon>
        <taxon>Gigasporaceae</taxon>
        <taxon>Dentiscutata</taxon>
    </lineage>
</organism>
<evidence type="ECO:0000313" key="1">
    <source>
        <dbReference type="EMBL" id="CAG8745850.1"/>
    </source>
</evidence>
<dbReference type="AlphaFoldDB" id="A0A9N9IQT0"/>
<sequence>PIAKGSEHAEALILFKDSEHTTKNVKCEYNMNKDVFPISLICKRLMYNMILLRHHNSVSLQLEEREMEKALQNPFGANSEVGHSTNSKTKGTIVHDCGNGRSYVDTRGFDDSDEKKDDAEIAREILRKIVDNHIKKLTTILWFVLPDNRATHSLKLQAGFIESLVMLLKI</sequence>
<dbReference type="OrthoDB" id="2443925at2759"/>
<comment type="caution">
    <text evidence="1">The sequence shown here is derived from an EMBL/GenBank/DDBJ whole genome shotgun (WGS) entry which is preliminary data.</text>
</comment>
<proteinExistence type="predicted"/>
<dbReference type="Proteomes" id="UP000789405">
    <property type="component" value="Unassembled WGS sequence"/>
</dbReference>
<name>A0A9N9IQT0_9GLOM</name>
<keyword evidence="2" id="KW-1185">Reference proteome</keyword>
<protein>
    <submittedName>
        <fullName evidence="1">9277_t:CDS:1</fullName>
    </submittedName>
</protein>
<accession>A0A9N9IQT0</accession>
<gene>
    <name evidence="1" type="ORF">DERYTH_LOCUS16430</name>
</gene>
<evidence type="ECO:0000313" key="2">
    <source>
        <dbReference type="Proteomes" id="UP000789405"/>
    </source>
</evidence>
<reference evidence="1" key="1">
    <citation type="submission" date="2021-06" db="EMBL/GenBank/DDBJ databases">
        <authorList>
            <person name="Kallberg Y."/>
            <person name="Tangrot J."/>
            <person name="Rosling A."/>
        </authorList>
    </citation>
    <scope>NUCLEOTIDE SEQUENCE</scope>
    <source>
        <strain evidence="1">MA453B</strain>
    </source>
</reference>
<dbReference type="EMBL" id="CAJVPY010014315">
    <property type="protein sequence ID" value="CAG8745850.1"/>
    <property type="molecule type" value="Genomic_DNA"/>
</dbReference>